<protein>
    <submittedName>
        <fullName evidence="1">Uncharacterized protein</fullName>
    </submittedName>
</protein>
<accession>A0A9Q0GVZ4</accession>
<name>A0A9Q0GVZ4_9MAGN</name>
<proteinExistence type="predicted"/>
<dbReference type="OrthoDB" id="1726360at2759"/>
<dbReference type="Proteomes" id="UP001141806">
    <property type="component" value="Unassembled WGS sequence"/>
</dbReference>
<organism evidence="1 2">
    <name type="scientific">Protea cynaroides</name>
    <dbReference type="NCBI Taxonomy" id="273540"/>
    <lineage>
        <taxon>Eukaryota</taxon>
        <taxon>Viridiplantae</taxon>
        <taxon>Streptophyta</taxon>
        <taxon>Embryophyta</taxon>
        <taxon>Tracheophyta</taxon>
        <taxon>Spermatophyta</taxon>
        <taxon>Magnoliopsida</taxon>
        <taxon>Proteales</taxon>
        <taxon>Proteaceae</taxon>
        <taxon>Protea</taxon>
    </lineage>
</organism>
<dbReference type="AlphaFoldDB" id="A0A9Q0GVZ4"/>
<dbReference type="InterPro" id="IPR027523">
    <property type="entry name" value="CLU_prot"/>
</dbReference>
<sequence length="128" mass="14824">MVVSIAAALNLMLGVPENGESYYSWNMHALVWRWLEVFLMKRYIWDIKNLNYRDVWKFTILRWLCHKQVACSSTDGRQLLESSKTALDKGKLEDALSYGTKALAKLVAFSIILETSMRPPFINKKHSI</sequence>
<dbReference type="GO" id="GO:0005737">
    <property type="term" value="C:cytoplasm"/>
    <property type="evidence" value="ECO:0007669"/>
    <property type="project" value="TreeGrafter"/>
</dbReference>
<comment type="caution">
    <text evidence="1">The sequence shown here is derived from an EMBL/GenBank/DDBJ whole genome shotgun (WGS) entry which is preliminary data.</text>
</comment>
<evidence type="ECO:0000313" key="2">
    <source>
        <dbReference type="Proteomes" id="UP001141806"/>
    </source>
</evidence>
<reference evidence="1" key="1">
    <citation type="journal article" date="2023" name="Plant J.">
        <title>The genome of the king protea, Protea cynaroides.</title>
        <authorList>
            <person name="Chang J."/>
            <person name="Duong T.A."/>
            <person name="Schoeman C."/>
            <person name="Ma X."/>
            <person name="Roodt D."/>
            <person name="Barker N."/>
            <person name="Li Z."/>
            <person name="Van de Peer Y."/>
            <person name="Mizrachi E."/>
        </authorList>
    </citation>
    <scope>NUCLEOTIDE SEQUENCE</scope>
    <source>
        <tissue evidence="1">Young leaves</tissue>
    </source>
</reference>
<keyword evidence="2" id="KW-1185">Reference proteome</keyword>
<gene>
    <name evidence="1" type="ORF">NE237_030933</name>
</gene>
<dbReference type="PANTHER" id="PTHR12601:SF17">
    <property type="entry name" value="PROTEIN REDUCED CHLOROPLAST COVERAGE 1"/>
    <property type="match status" value="1"/>
</dbReference>
<evidence type="ECO:0000313" key="1">
    <source>
        <dbReference type="EMBL" id="KAJ4954101.1"/>
    </source>
</evidence>
<dbReference type="EMBL" id="JAMYWD010000012">
    <property type="protein sequence ID" value="KAJ4954101.1"/>
    <property type="molecule type" value="Genomic_DNA"/>
</dbReference>
<dbReference type="PANTHER" id="PTHR12601">
    <property type="entry name" value="EUKARYOTIC TRANSLATION INITIATION FACTOR 3 SUBUNIT EIF-3"/>
    <property type="match status" value="1"/>
</dbReference>